<evidence type="ECO:0000313" key="1">
    <source>
        <dbReference type="EMBL" id="MFG1374181.1"/>
    </source>
</evidence>
<reference evidence="1 2" key="1">
    <citation type="submission" date="2024-02" db="EMBL/GenBank/DDBJ databases">
        <title>Expansion and revision of Xanthobacter and proposal of Roseixanthobacter gen. nov.</title>
        <authorList>
            <person name="Soltysiak M.P.M."/>
            <person name="Jalihal A."/>
            <person name="Ory A."/>
            <person name="Chrisophersen C."/>
            <person name="Lee A.D."/>
            <person name="Boulton J."/>
            <person name="Springer M."/>
        </authorList>
    </citation>
    <scope>NUCLEOTIDE SEQUENCE [LARGE SCALE GENOMIC DNA]</scope>
    <source>
        <strain evidence="1 2">23A</strain>
    </source>
</reference>
<name>A0ABW6ZZI0_9HYPH</name>
<organism evidence="1 2">
    <name type="scientific">Xanthobacter oligotrophicus</name>
    <dbReference type="NCBI Taxonomy" id="2607286"/>
    <lineage>
        <taxon>Bacteria</taxon>
        <taxon>Pseudomonadati</taxon>
        <taxon>Pseudomonadota</taxon>
        <taxon>Alphaproteobacteria</taxon>
        <taxon>Hyphomicrobiales</taxon>
        <taxon>Xanthobacteraceae</taxon>
        <taxon>Xanthobacter</taxon>
    </lineage>
</organism>
<gene>
    <name evidence="1" type="ORF">V5F32_18535</name>
</gene>
<protein>
    <submittedName>
        <fullName evidence="1">Uncharacterized protein</fullName>
    </submittedName>
</protein>
<dbReference type="Proteomes" id="UP001604002">
    <property type="component" value="Unassembled WGS sequence"/>
</dbReference>
<dbReference type="EMBL" id="JBAFVH010000010">
    <property type="protein sequence ID" value="MFG1374181.1"/>
    <property type="molecule type" value="Genomic_DNA"/>
</dbReference>
<accession>A0ABW6ZZI0</accession>
<keyword evidence="2" id="KW-1185">Reference proteome</keyword>
<comment type="caution">
    <text evidence="1">The sequence shown here is derived from an EMBL/GenBank/DDBJ whole genome shotgun (WGS) entry which is preliminary data.</text>
</comment>
<dbReference type="RefSeq" id="WP_393993844.1">
    <property type="nucleotide sequence ID" value="NZ_JBAFVH010000010.1"/>
</dbReference>
<sequence length="66" mass="7221">MSLRPRRVDTIGAAVHRASAPLGNGQRCRKIKPTIKRINAPSGLDFDVLALDLKNLGRGEAGNDWR</sequence>
<evidence type="ECO:0000313" key="2">
    <source>
        <dbReference type="Proteomes" id="UP001604002"/>
    </source>
</evidence>
<proteinExistence type="predicted"/>